<dbReference type="KEGG" id="sapo:SAPIO_CDS5935"/>
<dbReference type="GeneID" id="27725007"/>
<gene>
    <name evidence="2" type="ORF">SAPIO_CDS5935</name>
</gene>
<dbReference type="Pfam" id="PF04857">
    <property type="entry name" value="CAF1"/>
    <property type="match status" value="1"/>
</dbReference>
<evidence type="ECO:0000256" key="1">
    <source>
        <dbReference type="ARBA" id="ARBA00008372"/>
    </source>
</evidence>
<proteinExistence type="inferred from homology"/>
<reference evidence="2 3" key="1">
    <citation type="journal article" date="2014" name="Genome Announc.">
        <title>Draft genome sequence of the pathogenic fungus Scedosporium apiospermum.</title>
        <authorList>
            <person name="Vandeputte P."/>
            <person name="Ghamrawi S."/>
            <person name="Rechenmann M."/>
            <person name="Iltis A."/>
            <person name="Giraud S."/>
            <person name="Fleury M."/>
            <person name="Thornton C."/>
            <person name="Delhaes L."/>
            <person name="Meyer W."/>
            <person name="Papon N."/>
            <person name="Bouchara J.P."/>
        </authorList>
    </citation>
    <scope>NUCLEOTIDE SEQUENCE [LARGE SCALE GENOMIC DNA]</scope>
    <source>
        <strain evidence="2 3">IHEM 14462</strain>
    </source>
</reference>
<dbReference type="GO" id="GO:0003723">
    <property type="term" value="F:RNA binding"/>
    <property type="evidence" value="ECO:0007669"/>
    <property type="project" value="TreeGrafter"/>
</dbReference>
<dbReference type="PANTHER" id="PTHR15092:SF22">
    <property type="entry name" value="POLY(A)-SPECIFIC RIBONUCLEASE PNLDC1"/>
    <property type="match status" value="1"/>
</dbReference>
<comment type="similarity">
    <text evidence="1">Belongs to the CAF1 family.</text>
</comment>
<dbReference type="GO" id="GO:0000175">
    <property type="term" value="F:3'-5'-RNA exonuclease activity"/>
    <property type="evidence" value="ECO:0007669"/>
    <property type="project" value="TreeGrafter"/>
</dbReference>
<evidence type="ECO:0000313" key="3">
    <source>
        <dbReference type="Proteomes" id="UP000028545"/>
    </source>
</evidence>
<dbReference type="OMA" id="LTTCHED"/>
<accession>A0A084G5R7</accession>
<dbReference type="PANTHER" id="PTHR15092">
    <property type="entry name" value="POLY A -SPECIFIC RIBONUCLEASE/TARGET OF EGR1, MEMBER 1"/>
    <property type="match status" value="1"/>
</dbReference>
<dbReference type="Proteomes" id="UP000028545">
    <property type="component" value="Unassembled WGS sequence"/>
</dbReference>
<dbReference type="VEuPathDB" id="FungiDB:SAPIO_CDS5935"/>
<organism evidence="2 3">
    <name type="scientific">Pseudallescheria apiosperma</name>
    <name type="common">Scedosporium apiospermum</name>
    <dbReference type="NCBI Taxonomy" id="563466"/>
    <lineage>
        <taxon>Eukaryota</taxon>
        <taxon>Fungi</taxon>
        <taxon>Dikarya</taxon>
        <taxon>Ascomycota</taxon>
        <taxon>Pezizomycotina</taxon>
        <taxon>Sordariomycetes</taxon>
        <taxon>Hypocreomycetidae</taxon>
        <taxon>Microascales</taxon>
        <taxon>Microascaceae</taxon>
        <taxon>Scedosporium</taxon>
    </lineage>
</organism>
<dbReference type="InterPro" id="IPR036397">
    <property type="entry name" value="RNaseH_sf"/>
</dbReference>
<dbReference type="EMBL" id="JOWA01000099">
    <property type="protein sequence ID" value="KEZ42679.1"/>
    <property type="molecule type" value="Genomic_DNA"/>
</dbReference>
<name>A0A084G5R7_PSEDA</name>
<dbReference type="InterPro" id="IPR012337">
    <property type="entry name" value="RNaseH-like_sf"/>
</dbReference>
<dbReference type="InterPro" id="IPR051181">
    <property type="entry name" value="CAF1_poly(A)_ribonucleases"/>
</dbReference>
<evidence type="ECO:0000313" key="2">
    <source>
        <dbReference type="EMBL" id="KEZ42679.1"/>
    </source>
</evidence>
<dbReference type="SUPFAM" id="SSF53098">
    <property type="entry name" value="Ribonuclease H-like"/>
    <property type="match status" value="1"/>
</dbReference>
<dbReference type="InterPro" id="IPR006941">
    <property type="entry name" value="RNase_CAF1"/>
</dbReference>
<keyword evidence="3" id="KW-1185">Reference proteome</keyword>
<comment type="caution">
    <text evidence="2">The sequence shown here is derived from an EMBL/GenBank/DDBJ whole genome shotgun (WGS) entry which is preliminary data.</text>
</comment>
<dbReference type="RefSeq" id="XP_016642478.1">
    <property type="nucleotide sequence ID" value="XM_016788162.1"/>
</dbReference>
<dbReference type="Gene3D" id="3.30.420.10">
    <property type="entry name" value="Ribonuclease H-like superfamily/Ribonuclease H"/>
    <property type="match status" value="2"/>
</dbReference>
<dbReference type="HOGENOM" id="CLU_432762_0_0_1"/>
<dbReference type="OrthoDB" id="1432093at2759"/>
<sequence>MDITPSNFLTRFPQILNAYNKCSIVAVDGEFSGTKFDQDLAVETYRGILPEEQFKLLEDSWDKPGMEAPYQKLRWVVRRFALLQLGITFAWPAKDEKGYPILKTESYSFLVSPLVDGQINKVKLWKTIQRVVSMNTNSAKFLDHSGFDFEGLFKNGLPYLTHPEEAELRRALDRSDRGQRNRNVENDVNKLRGKEARERDRIRTVIESRMGARRNSRGLSISIDPPKDTDMDIADWKTLVHHVVDQDFPRCRVTNGRSSPVVVVKLVELERTHNVDDLARKHNMEADIRKAIGARSLLDMLIGNDIGTQIQPQDIAKAQLAAERQANGQPARINTINDPELKARTEALQELFDNHWKRQQPILIGHNLGWDLAFMIGTLFEPLQDTFAEFLPRVDGLFSRILDTRIITDACMPEAKTANLSQIVAQLKYRSVEPRCQSESGLGYDDGDGKPHDAAYDSFLTVEAFARLGQDLVRNKCWDEGAPFPTQEEMNERIMNWRDPIWDPFRGQFKVMGELVREKASWGRH</sequence>
<protein>
    <submittedName>
        <fullName evidence="2">Uncharacterized protein</fullName>
    </submittedName>
</protein>
<dbReference type="AlphaFoldDB" id="A0A084G5R7"/>